<reference evidence="3 4" key="1">
    <citation type="journal article" date="2011" name="Proc. Natl. Acad. Sci. U.S.A.">
        <title>Niche of harmful alga Aureococcus anophagefferens revealed through ecogenomics.</title>
        <authorList>
            <person name="Gobler C.J."/>
            <person name="Berry D.L."/>
            <person name="Dyhrman S.T."/>
            <person name="Wilhelm S.W."/>
            <person name="Salamov A."/>
            <person name="Lobanov A.V."/>
            <person name="Zhang Y."/>
            <person name="Collier J.L."/>
            <person name="Wurch L.L."/>
            <person name="Kustka A.B."/>
            <person name="Dill B.D."/>
            <person name="Shah M."/>
            <person name="VerBerkmoes N.C."/>
            <person name="Kuo A."/>
            <person name="Terry A."/>
            <person name="Pangilinan J."/>
            <person name="Lindquist E.A."/>
            <person name="Lucas S."/>
            <person name="Paulsen I.T."/>
            <person name="Hattenrath-Lehmann T.K."/>
            <person name="Talmage S.C."/>
            <person name="Walker E.A."/>
            <person name="Koch F."/>
            <person name="Burson A.M."/>
            <person name="Marcoval M.A."/>
            <person name="Tang Y.Z."/>
            <person name="Lecleir G.R."/>
            <person name="Coyne K.J."/>
            <person name="Berg G.M."/>
            <person name="Bertrand E.M."/>
            <person name="Saito M.A."/>
            <person name="Gladyshev V.N."/>
            <person name="Grigoriev I.V."/>
        </authorList>
    </citation>
    <scope>NUCLEOTIDE SEQUENCE [LARGE SCALE GENOMIC DNA]</scope>
    <source>
        <strain evidence="4">CCMP 1984</strain>
    </source>
</reference>
<dbReference type="InterPro" id="IPR043153">
    <property type="entry name" value="DENN_C"/>
</dbReference>
<sequence length="1667" mass="173334">MSFTLTFPAGPLGLTIAPAETTGHPSVVVKTVKPGCAHGARLRAGDELVAVGATSVRELCESATMDVAAFERLVGALREAPRPVALRFVRPPPRTLSAAREAAPWRPPAPGRKSLSSPPSPPRRAGAVPAVGDAPLLVDVDVENAPRILDASRAEAAAPLARHPLLETSSSSASDDDDDGGPPAVVGGPLDAARAAHRALAAAKSGAPPAPRRSASAASLVDEIEAPEALDTGDDGLSAEVEQPETVAALEAPATPPRPPEPSADAAPSPPTADPAPSPTADPAPSPPPENPPAEERSAEEDRAAAAAAEREWAAFFAASVEQAATPRSDEDAAVAAAVFDFASEVLDPGEPGDDFPPLTSESSPYWPPPPEIVSEAPKSPEVADAEWRALKAGVVRSVVKAAEARLESVGADPAPRGRVGGALRLPGLAGPQSFSSDEARATEWRSWHRAHPRERKLEFAYGTPLPGLVSRAPPSESLSADTDATDDAASDMAPNAGLLIASPLDDLDREHAARRDEDAIAAFDDAAARVSAAETVPPAALRDTSDSRLFEHVLVVGASVRTVATAVAAVAARDAGHRKAYVATVDAQVVHAYPAKSLPLELAETVCCFCAPDGITCRGDSLSLKAEAAEAATESGGHATVSTSVMAFGGGGEPLYAVVLSGLQRRDAHRSKKQTAVVMRSDLRVVLCTRRASLLALHLAAGALLAQDVAAALAAASRAKASPAACVDAANAAVARFACAFARVPVPPPGVRARWAPPVAIDEQALVPGLVPATPSKRPRADEHAVEDRAPPAPPELSRRERGRRDGLKRPDVVYCRSRGDVEAGQSVWDGDGAAILEWALPVLLSRLRLSHVLRAVAALLAELTVVVECADESDCSACVLALLTLARPLHPAGPLIVVLPQRFADYLDSPVPVLVGVTYGGPPLMDRLRRPTSIPSLLARCDDDELRLFGGADPAVTTLPAADKLMNRLQAHADTIKRHVLRKGRRRGRSRQPAAAPNGTGAPAPGGVAGVLPPPSPARRGSSAGRRGGAAAGPPTPRTTGGAVLRPGTHVAVRDALRTIASTVARHVAVLAAASLELADGDRKEANLRALGLVHNAPEDTFLSPEDDEVNVPPWARCFVKSQLFANFRNALDEEGAAEWCNRLAAALKVDVDALATCRRALRRAPPAAIPADFASPASKRRWTSRGKFTMGQTGTDGVGGGAAAVSGAAAAHAASQFLMTMLPVQTDYPSKAESCGQLGRTRVAVAPVPNGTCHLHAQGAALAEATSYAVGSVAFVKATGEYSIGSSLIGKELSAATAATPQDCAALCSGACAGAEWVTAPTSYTNGFGLHAVHVNASSARPYGAMSNEQVEDALTVKLDAVRATGAYDAFLDFTTGFWVASLDRLCATFDAVGQRYVVLKWQTYYSVIVRAASSSILIELMSETCATACDAALPHPHARYVFRDGATVASVFGALTDKDAAKPLLHAARVSWPTSNLTRDRAFFVDGGLARVLDRDAGAGVAVDTYDFAKLSENAIMQFQLVERPAANTTGPLTVAAWETVMLDTHAAALRDDVCGFDQWMDHHAGLAVRNSTHTLGSLAELAERLGLKYHVNKEGHGRRLDEAEDLEWGSGYALYVSAPNGVALSINGLRQGDYVPSRPIGSGEVDLCNMGTCPNASFLAAL</sequence>
<dbReference type="RefSeq" id="XP_009035760.1">
    <property type="nucleotide sequence ID" value="XM_009037512.1"/>
</dbReference>
<dbReference type="InterPro" id="IPR001478">
    <property type="entry name" value="PDZ"/>
</dbReference>
<feature type="compositionally biased region" description="Basic and acidic residues" evidence="1">
    <location>
        <begin position="294"/>
        <end position="309"/>
    </location>
</feature>
<evidence type="ECO:0000313" key="4">
    <source>
        <dbReference type="Proteomes" id="UP000002729"/>
    </source>
</evidence>
<dbReference type="InterPro" id="IPR036034">
    <property type="entry name" value="PDZ_sf"/>
</dbReference>
<feature type="region of interest" description="Disordered" evidence="1">
    <location>
        <begin position="346"/>
        <end position="381"/>
    </location>
</feature>
<feature type="compositionally biased region" description="Low complexity" evidence="1">
    <location>
        <begin position="160"/>
        <end position="173"/>
    </location>
</feature>
<dbReference type="EMBL" id="GL833125">
    <property type="protein sequence ID" value="EGB09716.1"/>
    <property type="molecule type" value="Genomic_DNA"/>
</dbReference>
<dbReference type="Gene3D" id="2.30.42.10">
    <property type="match status" value="1"/>
</dbReference>
<name>F0Y5X9_AURAN</name>
<proteinExistence type="predicted"/>
<feature type="compositionally biased region" description="Low complexity" evidence="1">
    <location>
        <begin position="181"/>
        <end position="219"/>
    </location>
</feature>
<feature type="region of interest" description="Disordered" evidence="1">
    <location>
        <begin position="95"/>
        <end position="129"/>
    </location>
</feature>
<accession>F0Y5X9</accession>
<dbReference type="InterPro" id="IPR001194">
    <property type="entry name" value="cDENN_dom"/>
</dbReference>
<dbReference type="SMART" id="SM00799">
    <property type="entry name" value="DENN"/>
    <property type="match status" value="1"/>
</dbReference>
<dbReference type="Proteomes" id="UP000002729">
    <property type="component" value="Unassembled WGS sequence"/>
</dbReference>
<dbReference type="SMART" id="SM00228">
    <property type="entry name" value="PDZ"/>
    <property type="match status" value="1"/>
</dbReference>
<feature type="region of interest" description="Disordered" evidence="1">
    <location>
        <begin position="976"/>
        <end position="1049"/>
    </location>
</feature>
<gene>
    <name evidence="3" type="ORF">AURANDRAFT_71369</name>
</gene>
<feature type="region of interest" description="Disordered" evidence="1">
    <location>
        <begin position="771"/>
        <end position="805"/>
    </location>
</feature>
<protein>
    <recommendedName>
        <fullName evidence="2">PDZ domain-containing protein</fullName>
    </recommendedName>
</protein>
<keyword evidence="4" id="KW-1185">Reference proteome</keyword>
<dbReference type="KEGG" id="aaf:AURANDRAFT_71369"/>
<dbReference type="SUPFAM" id="SSF50156">
    <property type="entry name" value="PDZ domain-like"/>
    <property type="match status" value="1"/>
</dbReference>
<dbReference type="InParanoid" id="F0Y5X9"/>
<organism evidence="4">
    <name type="scientific">Aureococcus anophagefferens</name>
    <name type="common">Harmful bloom alga</name>
    <dbReference type="NCBI Taxonomy" id="44056"/>
    <lineage>
        <taxon>Eukaryota</taxon>
        <taxon>Sar</taxon>
        <taxon>Stramenopiles</taxon>
        <taxon>Ochrophyta</taxon>
        <taxon>Pelagophyceae</taxon>
        <taxon>Pelagomonadales</taxon>
        <taxon>Pelagomonadaceae</taxon>
        <taxon>Aureococcus</taxon>
    </lineage>
</organism>
<evidence type="ECO:0000259" key="2">
    <source>
        <dbReference type="PROSITE" id="PS50106"/>
    </source>
</evidence>
<dbReference type="InterPro" id="IPR051942">
    <property type="entry name" value="DENN_domain_containing_2"/>
</dbReference>
<feature type="compositionally biased region" description="Low complexity" evidence="1">
    <location>
        <begin position="993"/>
        <end position="1008"/>
    </location>
</feature>
<evidence type="ECO:0000256" key="1">
    <source>
        <dbReference type="SAM" id="MobiDB-lite"/>
    </source>
</evidence>
<dbReference type="OrthoDB" id="6019893at2759"/>
<dbReference type="PROSITE" id="PS50106">
    <property type="entry name" value="PDZ"/>
    <property type="match status" value="1"/>
</dbReference>
<feature type="region of interest" description="Disordered" evidence="1">
    <location>
        <begin position="160"/>
        <end position="219"/>
    </location>
</feature>
<feature type="compositionally biased region" description="Basic residues" evidence="1">
    <location>
        <begin position="980"/>
        <end position="992"/>
    </location>
</feature>
<dbReference type="PANTHER" id="PTHR15288">
    <property type="entry name" value="DENN DOMAIN-CONTAINING PROTEIN 2"/>
    <property type="match status" value="1"/>
</dbReference>
<dbReference type="CDD" id="cd00136">
    <property type="entry name" value="PDZ_canonical"/>
    <property type="match status" value="1"/>
</dbReference>
<dbReference type="GeneID" id="20228191"/>
<feature type="domain" description="PDZ" evidence="2">
    <location>
        <begin position="10"/>
        <end position="92"/>
    </location>
</feature>
<dbReference type="Gene3D" id="3.40.50.11500">
    <property type="match status" value="1"/>
</dbReference>
<evidence type="ECO:0000313" key="3">
    <source>
        <dbReference type="EMBL" id="EGB09716.1"/>
    </source>
</evidence>
<feature type="compositionally biased region" description="Basic and acidic residues" evidence="1">
    <location>
        <begin position="780"/>
        <end position="791"/>
    </location>
</feature>
<dbReference type="PANTHER" id="PTHR15288:SF0">
    <property type="entry name" value="UDENN DOMAIN-CONTAINING PROTEIN"/>
    <property type="match status" value="1"/>
</dbReference>
<feature type="region of interest" description="Disordered" evidence="1">
    <location>
        <begin position="251"/>
        <end position="309"/>
    </location>
</feature>
<feature type="compositionally biased region" description="Pro residues" evidence="1">
    <location>
        <begin position="254"/>
        <end position="292"/>
    </location>
</feature>
<feature type="region of interest" description="Disordered" evidence="1">
    <location>
        <begin position="465"/>
        <end position="489"/>
    </location>
</feature>
<dbReference type="Pfam" id="PF02141">
    <property type="entry name" value="DENN"/>
    <property type="match status" value="1"/>
</dbReference>
<feature type="compositionally biased region" description="Low complexity" evidence="1">
    <location>
        <begin position="111"/>
        <end position="129"/>
    </location>
</feature>